<accession>A0A978UA66</accession>
<sequence length="454" mass="51041">MGYLKKRRFGTLYKGLFPQPIQGASLHPSNQVIRYRKFFRRESHAMLLVSPNRFLVSVNQDSPSREGRESLYFRCRVPLFPVRESPSALSGRARILMSEDKRYPLSKGVIRAVGGPLESCGSLPLHEWGQSVKRFRFSVGSRSPAPHSPLVGRVVNLEGARLLFRRVLDNLPGLTFSYKLAGQRWIEGKIDLSSSGTGPSIDHRAYSTLTEFILLKRKKLLSHVAFRCSPLPEAKDGVEPSFQDLQSDTFPLCYLAKPATSCAKVKRLLEISLSPLLPVSILIDSLLPSRGFGRPIWLVQLSLLEAPAVVRLRTPRPRRLRADRCLPGEIGALEFSPSTLFDRGGEYHSINNKNKVAIPFKNGLSLEATYYLSIGENRLLLAASPICSIMAGLETSEEDHHLYPDSSSRTYRPVLARFHKGNRRFTRESRIVPFDRDVNARDLLGIVMDFMADI</sequence>
<protein>
    <submittedName>
        <fullName evidence="1">Uncharacterized protein</fullName>
    </submittedName>
</protein>
<dbReference type="AlphaFoldDB" id="A0A978UA66"/>
<keyword evidence="1" id="KW-0496">Mitochondrion</keyword>
<geneLocation type="mitochondrion" evidence="1"/>
<evidence type="ECO:0000313" key="1">
    <source>
        <dbReference type="EMBL" id="KAH7511596.1"/>
    </source>
</evidence>
<gene>
    <name evidence="1" type="ORF">FEM48_ZijujMtG0001500</name>
</gene>
<reference evidence="1" key="1">
    <citation type="journal article" date="2021" name="Front. Plant Sci.">
        <title>Chromosome-Scale Genome Assembly for Chinese Sour Jujube and Insights Into Its Genome Evolution and Domestication Signature.</title>
        <authorList>
            <person name="Shen L.-Y."/>
            <person name="Luo H."/>
            <person name="Wang X.-L."/>
            <person name="Wang X.-M."/>
            <person name="Qiu X.-J."/>
            <person name="Liu H."/>
            <person name="Zhou S.-S."/>
            <person name="Jia K.-H."/>
            <person name="Nie S."/>
            <person name="Bao Y.-T."/>
            <person name="Zhang R.-G."/>
            <person name="Yun Q.-Z."/>
            <person name="Chai Y.-H."/>
            <person name="Lu J.-Y."/>
            <person name="Li Y."/>
            <person name="Zhao S.-W."/>
            <person name="Mao J.-F."/>
            <person name="Jia S.-G."/>
            <person name="Mao Y.-M."/>
        </authorList>
    </citation>
    <scope>NUCLEOTIDE SEQUENCE</scope>
    <source>
        <strain evidence="1">AT0</strain>
        <tissue evidence="1">Leaf</tissue>
    </source>
</reference>
<proteinExistence type="predicted"/>
<evidence type="ECO:0000313" key="2">
    <source>
        <dbReference type="Proteomes" id="UP000813462"/>
    </source>
</evidence>
<dbReference type="EMBL" id="JAEACU010000014">
    <property type="protein sequence ID" value="KAH7511596.1"/>
    <property type="molecule type" value="Genomic_DNA"/>
</dbReference>
<organism evidence="1 2">
    <name type="scientific">Ziziphus jujuba var. spinosa</name>
    <dbReference type="NCBI Taxonomy" id="714518"/>
    <lineage>
        <taxon>Eukaryota</taxon>
        <taxon>Viridiplantae</taxon>
        <taxon>Streptophyta</taxon>
        <taxon>Embryophyta</taxon>
        <taxon>Tracheophyta</taxon>
        <taxon>Spermatophyta</taxon>
        <taxon>Magnoliopsida</taxon>
        <taxon>eudicotyledons</taxon>
        <taxon>Gunneridae</taxon>
        <taxon>Pentapetalae</taxon>
        <taxon>rosids</taxon>
        <taxon>fabids</taxon>
        <taxon>Rosales</taxon>
        <taxon>Rhamnaceae</taxon>
        <taxon>Paliureae</taxon>
        <taxon>Ziziphus</taxon>
    </lineage>
</organism>
<comment type="caution">
    <text evidence="1">The sequence shown here is derived from an EMBL/GenBank/DDBJ whole genome shotgun (WGS) entry which is preliminary data.</text>
</comment>
<name>A0A978UA66_ZIZJJ</name>
<dbReference type="Proteomes" id="UP000813462">
    <property type="component" value="Unassembled WGS sequence"/>
</dbReference>